<dbReference type="GO" id="GO:0003676">
    <property type="term" value="F:nucleic acid binding"/>
    <property type="evidence" value="ECO:0007669"/>
    <property type="project" value="InterPro"/>
</dbReference>
<sequence>MNRFGIHLRIAGGNFFTYKTLRWKNGSVEVSQGEALITQKNELGEGKPSEESLISRYKEIIFNDPVIKNAQLYMTPIDRDNKKNRFRKIIYNEGELDKTDLSKPPSPDNPHPFDPNKYLPPTHGRSLVSFVNYLPTLQHLVDLGVDLLDIDTNTNIGKHLVRLNWEENVLPKIQWLVKDVGVDVVELGSYLTRNPYFLLQDLDDMKVRVNYLSIKKFKKKDIAKIITESRYWINNQVKIIDKRLGWLQKTFKCKPAEVRSVIVKEPRVIMYGTGPIQRIVQLLSEDGFLVYEQKHILLTDPRVFMMDGNHIQITLPFCKNQMKLENKQIRENPLILRCPISGLKRRHTFLKHLKLAQYNPNEENYIPLELFLHPSDKVFAERACRVTVDVYNKFIKQF</sequence>
<dbReference type="Gene3D" id="1.25.70.10">
    <property type="entry name" value="Transcription termination factor 3, mitochondrial"/>
    <property type="match status" value="1"/>
</dbReference>
<dbReference type="InterPro" id="IPR003690">
    <property type="entry name" value="MTERF"/>
</dbReference>
<evidence type="ECO:0000313" key="3">
    <source>
        <dbReference type="Proteomes" id="UP000035681"/>
    </source>
</evidence>
<reference evidence="4" key="1">
    <citation type="submission" date="2015-08" db="UniProtKB">
        <authorList>
            <consortium name="WormBaseParasite"/>
        </authorList>
    </citation>
    <scope>IDENTIFICATION</scope>
</reference>
<evidence type="ECO:0000256" key="1">
    <source>
        <dbReference type="ARBA" id="ARBA00007692"/>
    </source>
</evidence>
<evidence type="ECO:0000256" key="2">
    <source>
        <dbReference type="ARBA" id="ARBA00022946"/>
    </source>
</evidence>
<dbReference type="WBParaSite" id="SSTP_0000292600.1">
    <property type="protein sequence ID" value="SSTP_0000292600.1"/>
    <property type="gene ID" value="SSTP_0000292600"/>
</dbReference>
<comment type="similarity">
    <text evidence="1">Belongs to the mTERF family.</text>
</comment>
<dbReference type="PANTHER" id="PTHR13068:SF112">
    <property type="entry name" value="TRANSCRIPTION TERMINATION FACTOR 3, MITOCHONDRIAL"/>
    <property type="match status" value="1"/>
</dbReference>
<keyword evidence="2" id="KW-0809">Transit peptide</keyword>
<dbReference type="GO" id="GO:0006390">
    <property type="term" value="P:mitochondrial transcription"/>
    <property type="evidence" value="ECO:0007669"/>
    <property type="project" value="TreeGrafter"/>
</dbReference>
<dbReference type="InterPro" id="IPR038538">
    <property type="entry name" value="MTERF_sf"/>
</dbReference>
<dbReference type="Proteomes" id="UP000035681">
    <property type="component" value="Unplaced"/>
</dbReference>
<dbReference type="SMART" id="SM00733">
    <property type="entry name" value="Mterf"/>
    <property type="match status" value="5"/>
</dbReference>
<dbReference type="GO" id="GO:0005739">
    <property type="term" value="C:mitochondrion"/>
    <property type="evidence" value="ECO:0007669"/>
    <property type="project" value="TreeGrafter"/>
</dbReference>
<dbReference type="Pfam" id="PF02536">
    <property type="entry name" value="mTERF"/>
    <property type="match status" value="1"/>
</dbReference>
<dbReference type="AlphaFoldDB" id="A0A0K0E0B2"/>
<organism evidence="4">
    <name type="scientific">Strongyloides stercoralis</name>
    <name type="common">Threadworm</name>
    <dbReference type="NCBI Taxonomy" id="6248"/>
    <lineage>
        <taxon>Eukaryota</taxon>
        <taxon>Metazoa</taxon>
        <taxon>Ecdysozoa</taxon>
        <taxon>Nematoda</taxon>
        <taxon>Chromadorea</taxon>
        <taxon>Rhabditida</taxon>
        <taxon>Tylenchina</taxon>
        <taxon>Panagrolaimomorpha</taxon>
        <taxon>Strongyloidoidea</taxon>
        <taxon>Strongyloididae</taxon>
        <taxon>Strongyloides</taxon>
    </lineage>
</organism>
<proteinExistence type="inferred from homology"/>
<keyword evidence="3" id="KW-1185">Reference proteome</keyword>
<dbReference type="WBParaSite" id="TCONS_00000214.p1">
    <property type="protein sequence ID" value="TCONS_00000214.p1"/>
    <property type="gene ID" value="XLOC_000235"/>
</dbReference>
<accession>A0A0K0E0B2</accession>
<dbReference type="STRING" id="6248.A0A0K0E0B2"/>
<evidence type="ECO:0000313" key="4">
    <source>
        <dbReference type="WBParaSite" id="SSTP_0000292600.1"/>
    </source>
</evidence>
<dbReference type="PANTHER" id="PTHR13068">
    <property type="entry name" value="CGI-12 PROTEIN-RELATED"/>
    <property type="match status" value="1"/>
</dbReference>
<name>A0A0K0E0B2_STRER</name>
<protein>
    <submittedName>
        <fullName evidence="4">Aldo_ket_red domain-containing protein</fullName>
    </submittedName>
</protein>
<dbReference type="GO" id="GO:0061668">
    <property type="term" value="P:mitochondrial ribosome assembly"/>
    <property type="evidence" value="ECO:0007669"/>
    <property type="project" value="TreeGrafter"/>
</dbReference>